<keyword evidence="5" id="KW-0677">Repeat</keyword>
<dbReference type="InterPro" id="IPR040709">
    <property type="entry name" value="Importin_rep_1"/>
</dbReference>
<dbReference type="GO" id="GO:0006606">
    <property type="term" value="P:protein import into nucleus"/>
    <property type="evidence" value="ECO:0007669"/>
    <property type="project" value="TreeGrafter"/>
</dbReference>
<feature type="region of interest" description="Disordered" evidence="7">
    <location>
        <begin position="659"/>
        <end position="686"/>
    </location>
</feature>
<dbReference type="InterPro" id="IPR016024">
    <property type="entry name" value="ARM-type_fold"/>
</dbReference>
<dbReference type="Pfam" id="PF18806">
    <property type="entry name" value="Importin_rep_3"/>
    <property type="match status" value="1"/>
</dbReference>
<accession>A0A5C3QEE7</accession>
<dbReference type="PANTHER" id="PTHR12363:SF33">
    <property type="entry name" value="IMPORTIN-13"/>
    <property type="match status" value="1"/>
</dbReference>
<feature type="domain" description="Exportin-1/Importin-beta-like" evidence="8">
    <location>
        <begin position="74"/>
        <end position="209"/>
    </location>
</feature>
<feature type="compositionally biased region" description="Acidic residues" evidence="7">
    <location>
        <begin position="668"/>
        <end position="678"/>
    </location>
</feature>
<evidence type="ECO:0000259" key="8">
    <source>
        <dbReference type="Pfam" id="PF08389"/>
    </source>
</evidence>
<evidence type="ECO:0000256" key="1">
    <source>
        <dbReference type="ARBA" id="ARBA00004123"/>
    </source>
</evidence>
<evidence type="ECO:0000256" key="6">
    <source>
        <dbReference type="ARBA" id="ARBA00023242"/>
    </source>
</evidence>
<comment type="similarity">
    <text evidence="2">Belongs to the importin beta family.</text>
</comment>
<dbReference type="GO" id="GO:0005634">
    <property type="term" value="C:nucleus"/>
    <property type="evidence" value="ECO:0007669"/>
    <property type="project" value="UniProtKB-SubCell"/>
</dbReference>
<keyword evidence="4" id="KW-0813">Transport</keyword>
<evidence type="ECO:0000313" key="10">
    <source>
        <dbReference type="Proteomes" id="UP000305067"/>
    </source>
</evidence>
<evidence type="ECO:0000256" key="4">
    <source>
        <dbReference type="ARBA" id="ARBA00022448"/>
    </source>
</evidence>
<dbReference type="SUPFAM" id="SSF48371">
    <property type="entry name" value="ARM repeat"/>
    <property type="match status" value="1"/>
</dbReference>
<protein>
    <recommendedName>
        <fullName evidence="3">Importin-13</fullName>
    </recommendedName>
</protein>
<keyword evidence="10" id="KW-1185">Reference proteome</keyword>
<dbReference type="AlphaFoldDB" id="A0A5C3QEE7"/>
<dbReference type="InterPro" id="IPR040520">
    <property type="entry name" value="Importin_rep_3"/>
</dbReference>
<evidence type="ECO:0000313" key="9">
    <source>
        <dbReference type="EMBL" id="TFK99936.1"/>
    </source>
</evidence>
<comment type="subcellular location">
    <subcellularLocation>
        <location evidence="1">Nucleus</location>
    </subcellularLocation>
</comment>
<dbReference type="Pfam" id="PF18773">
    <property type="entry name" value="Importin_rep"/>
    <property type="match status" value="1"/>
</dbReference>
<dbReference type="Gene3D" id="1.25.10.10">
    <property type="entry name" value="Leucine-rich Repeat Variant"/>
    <property type="match status" value="1"/>
</dbReference>
<sequence>MQHEIFEIQKRTEAWGLIVPFLEHEDQNVQFFGAHTAQVKITRDWDSVPPSSAEQLRDLVVELAGRSITLGRNKIILRKLFVAITSLALRLVPGHPTRWPDWIMATTGSFSQRGCPVNHILDFLTIVGEEIQTADILGPAKMQIQQSLMHAVPMVVQAITSIISQPPQSIPSSNLDSVVKCLEAWLVLLPSSDLTPLIPLLISLLGPSTDDAFLGASYVLQEIMSKSALADGAGTRTLTEPLLLWLDQWGTAIVQQPSTDPIPHSLCKLLVALGDHSTSYFAEHIASPIAVTTLQGTSVGKTRGHLTQMFLKLLLGFTGLDGYYGEDEDESEMTLGFWYLFQEALWGTDYYFDQDGNGVEVDQDGVETWGKDGKEKEKERMDVAKAVYSELVQTLRRKVRIPPAELAARWPKDQMDKFQVYRRDVGDTLLNAYYVLRSDLLAYYVSDLSERLAPGTPRQWEEVEATLHCIMSIQEGIPLEDCPSLSSLFSSDILGQLPSSGPYRVRRTAVSLIGTYATWFTTQNTNAVPGQQSLLMNAIGLVVNALSEPVLCLSAANALQELCDANRTALAPHIGAFGTLHSGLATIPDTEKSKVLQSIASVIQALPPKEEIAPVEAIINPVLEKMHEAMLSSSTLPEEARSLIIVQLDTLTGVAKGLTRNQDPMQGLEDEEVPESEPAEGKELREAREDSRIVHIRERMLGFLRQSVELWSAHADVSKALSDFFKAITSLPADTTLLTLNAGPLLELVCLAVQRSLNAVWLSLAGILIMQLNPPKFFPSTFKSSGPGADVYSLVGNVLPIVVQSSLEYLGAPGSMVENTDVVQDFFGCMDTVAKNFVTCFYRLPPGMFDGLLQCSVSSLSLQERYSLVAACNFLGTLFNKTFLVSTSTTFTPTSTPPESSDLAELPRSTYINFIQSHGRSILRAVLAGLSGVSPRSSTQNLIELLSTLISRCPEECRMWIRDILLGPDLVPSKATQAQREKFVKQLAESRGMKRMREAVNEYVLVARGLDGTTFGYSSAAQG</sequence>
<dbReference type="Proteomes" id="UP000305067">
    <property type="component" value="Unassembled WGS sequence"/>
</dbReference>
<dbReference type="InterPro" id="IPR013598">
    <property type="entry name" value="Exportin-1/Importin-b-like"/>
</dbReference>
<evidence type="ECO:0000256" key="5">
    <source>
        <dbReference type="ARBA" id="ARBA00022737"/>
    </source>
</evidence>
<dbReference type="InterPro" id="IPR011989">
    <property type="entry name" value="ARM-like"/>
</dbReference>
<evidence type="ECO:0000256" key="7">
    <source>
        <dbReference type="SAM" id="MobiDB-lite"/>
    </source>
</evidence>
<keyword evidence="6" id="KW-0539">Nucleus</keyword>
<reference evidence="9 10" key="1">
    <citation type="journal article" date="2019" name="Nat. Ecol. Evol.">
        <title>Megaphylogeny resolves global patterns of mushroom evolution.</title>
        <authorList>
            <person name="Varga T."/>
            <person name="Krizsan K."/>
            <person name="Foldi C."/>
            <person name="Dima B."/>
            <person name="Sanchez-Garcia M."/>
            <person name="Sanchez-Ramirez S."/>
            <person name="Szollosi G.J."/>
            <person name="Szarkandi J.G."/>
            <person name="Papp V."/>
            <person name="Albert L."/>
            <person name="Andreopoulos W."/>
            <person name="Angelini C."/>
            <person name="Antonin V."/>
            <person name="Barry K.W."/>
            <person name="Bougher N.L."/>
            <person name="Buchanan P."/>
            <person name="Buyck B."/>
            <person name="Bense V."/>
            <person name="Catcheside P."/>
            <person name="Chovatia M."/>
            <person name="Cooper J."/>
            <person name="Damon W."/>
            <person name="Desjardin D."/>
            <person name="Finy P."/>
            <person name="Geml J."/>
            <person name="Haridas S."/>
            <person name="Hughes K."/>
            <person name="Justo A."/>
            <person name="Karasinski D."/>
            <person name="Kautmanova I."/>
            <person name="Kiss B."/>
            <person name="Kocsube S."/>
            <person name="Kotiranta H."/>
            <person name="LaButti K.M."/>
            <person name="Lechner B.E."/>
            <person name="Liimatainen K."/>
            <person name="Lipzen A."/>
            <person name="Lukacs Z."/>
            <person name="Mihaltcheva S."/>
            <person name="Morgado L.N."/>
            <person name="Niskanen T."/>
            <person name="Noordeloos M.E."/>
            <person name="Ohm R.A."/>
            <person name="Ortiz-Santana B."/>
            <person name="Ovrebo C."/>
            <person name="Racz N."/>
            <person name="Riley R."/>
            <person name="Savchenko A."/>
            <person name="Shiryaev A."/>
            <person name="Soop K."/>
            <person name="Spirin V."/>
            <person name="Szebenyi C."/>
            <person name="Tomsovsky M."/>
            <person name="Tulloss R.E."/>
            <person name="Uehling J."/>
            <person name="Grigoriev I.V."/>
            <person name="Vagvolgyi C."/>
            <person name="Papp T."/>
            <person name="Martin F.M."/>
            <person name="Miettinen O."/>
            <person name="Hibbett D.S."/>
            <person name="Nagy L.G."/>
        </authorList>
    </citation>
    <scope>NUCLEOTIDE SEQUENCE [LARGE SCALE GENOMIC DNA]</scope>
    <source>
        <strain evidence="9 10">CBS 309.79</strain>
    </source>
</reference>
<gene>
    <name evidence="9" type="ORF">BDV98DRAFT_570463</name>
</gene>
<proteinExistence type="inferred from homology"/>
<organism evidence="9 10">
    <name type="scientific">Pterulicium gracile</name>
    <dbReference type="NCBI Taxonomy" id="1884261"/>
    <lineage>
        <taxon>Eukaryota</taxon>
        <taxon>Fungi</taxon>
        <taxon>Dikarya</taxon>
        <taxon>Basidiomycota</taxon>
        <taxon>Agaricomycotina</taxon>
        <taxon>Agaricomycetes</taxon>
        <taxon>Agaricomycetidae</taxon>
        <taxon>Agaricales</taxon>
        <taxon>Pleurotineae</taxon>
        <taxon>Pterulaceae</taxon>
        <taxon>Pterulicium</taxon>
    </lineage>
</organism>
<dbReference type="OrthoDB" id="2016913at2759"/>
<dbReference type="STRING" id="1884261.A0A5C3QEE7"/>
<dbReference type="InterPro" id="IPR051345">
    <property type="entry name" value="Importin_beta-like_NTR"/>
</dbReference>
<evidence type="ECO:0000256" key="2">
    <source>
        <dbReference type="ARBA" id="ARBA00007991"/>
    </source>
</evidence>
<dbReference type="EMBL" id="ML178831">
    <property type="protein sequence ID" value="TFK99936.1"/>
    <property type="molecule type" value="Genomic_DNA"/>
</dbReference>
<evidence type="ECO:0000256" key="3">
    <source>
        <dbReference type="ARBA" id="ARBA00016020"/>
    </source>
</evidence>
<dbReference type="PANTHER" id="PTHR12363">
    <property type="entry name" value="TRANSPORTIN 3 AND IMPORTIN 13"/>
    <property type="match status" value="1"/>
</dbReference>
<dbReference type="Pfam" id="PF08389">
    <property type="entry name" value="Xpo1"/>
    <property type="match status" value="1"/>
</dbReference>
<dbReference type="GO" id="GO:0005737">
    <property type="term" value="C:cytoplasm"/>
    <property type="evidence" value="ECO:0007669"/>
    <property type="project" value="TreeGrafter"/>
</dbReference>
<name>A0A5C3QEE7_9AGAR</name>